<reference evidence="2 3" key="1">
    <citation type="submission" date="2008-08" db="EMBL/GenBank/DDBJ databases">
        <authorList>
            <person name="Madupu R."/>
            <person name="Durkin A.S."/>
            <person name="Torralba M."/>
            <person name="Methe B."/>
            <person name="Sutton G.G."/>
            <person name="Strausberg R.L."/>
            <person name="Nelson K.E."/>
        </authorList>
    </citation>
    <scope>NUCLEOTIDE SEQUENCE [LARGE SCALE GENOMIC DNA]</scope>
    <source>
        <strain evidence="2 3">RM3267</strain>
    </source>
</reference>
<evidence type="ECO:0000256" key="1">
    <source>
        <dbReference type="SAM" id="Phobius"/>
    </source>
</evidence>
<comment type="caution">
    <text evidence="2">The sequence shown here is derived from an EMBL/GenBank/DDBJ whole genome shotgun (WGS) entry which is preliminary data.</text>
</comment>
<evidence type="ECO:0000313" key="2">
    <source>
        <dbReference type="EMBL" id="EEF14998.1"/>
    </source>
</evidence>
<accession>B9CZ79</accession>
<keyword evidence="1" id="KW-0812">Transmembrane</keyword>
<feature type="transmembrane region" description="Helical" evidence="1">
    <location>
        <begin position="12"/>
        <end position="29"/>
    </location>
</feature>
<keyword evidence="3" id="KW-1185">Reference proteome</keyword>
<gene>
    <name evidence="2" type="ORF">CAMRE0001_1660</name>
</gene>
<sequence length="44" mass="5054">MLTATPTKKRINAYRLAPLCAAIFVVYSVRIRRRLLSCLLARSF</sequence>
<organism evidence="2 3">
    <name type="scientific">Campylobacter rectus RM3267</name>
    <dbReference type="NCBI Taxonomy" id="553218"/>
    <lineage>
        <taxon>Bacteria</taxon>
        <taxon>Pseudomonadati</taxon>
        <taxon>Campylobacterota</taxon>
        <taxon>Epsilonproteobacteria</taxon>
        <taxon>Campylobacterales</taxon>
        <taxon>Campylobacteraceae</taxon>
        <taxon>Campylobacter</taxon>
    </lineage>
</organism>
<protein>
    <submittedName>
        <fullName evidence="2">Uncharacterized protein</fullName>
    </submittedName>
</protein>
<dbReference type="EMBL" id="ACFU01000003">
    <property type="protein sequence ID" value="EEF14998.1"/>
    <property type="molecule type" value="Genomic_DNA"/>
</dbReference>
<proteinExistence type="predicted"/>
<keyword evidence="1" id="KW-1133">Transmembrane helix</keyword>
<dbReference type="Proteomes" id="UP000003082">
    <property type="component" value="Unassembled WGS sequence"/>
</dbReference>
<name>B9CZ79_CAMRE</name>
<evidence type="ECO:0000313" key="3">
    <source>
        <dbReference type="Proteomes" id="UP000003082"/>
    </source>
</evidence>
<keyword evidence="1" id="KW-0472">Membrane</keyword>
<dbReference type="AlphaFoldDB" id="B9CZ79"/>